<dbReference type="Proteomes" id="UP000800036">
    <property type="component" value="Unassembled WGS sequence"/>
</dbReference>
<organism evidence="3 4">
    <name type="scientific">Bimuria novae-zelandiae CBS 107.79</name>
    <dbReference type="NCBI Taxonomy" id="1447943"/>
    <lineage>
        <taxon>Eukaryota</taxon>
        <taxon>Fungi</taxon>
        <taxon>Dikarya</taxon>
        <taxon>Ascomycota</taxon>
        <taxon>Pezizomycotina</taxon>
        <taxon>Dothideomycetes</taxon>
        <taxon>Pleosporomycetidae</taxon>
        <taxon>Pleosporales</taxon>
        <taxon>Massarineae</taxon>
        <taxon>Didymosphaeriaceae</taxon>
        <taxon>Bimuria</taxon>
    </lineage>
</organism>
<reference evidence="3" key="1">
    <citation type="journal article" date="2020" name="Stud. Mycol.">
        <title>101 Dothideomycetes genomes: a test case for predicting lifestyles and emergence of pathogens.</title>
        <authorList>
            <person name="Haridas S."/>
            <person name="Albert R."/>
            <person name="Binder M."/>
            <person name="Bloem J."/>
            <person name="Labutti K."/>
            <person name="Salamov A."/>
            <person name="Andreopoulos B."/>
            <person name="Baker S."/>
            <person name="Barry K."/>
            <person name="Bills G."/>
            <person name="Bluhm B."/>
            <person name="Cannon C."/>
            <person name="Castanera R."/>
            <person name="Culley D."/>
            <person name="Daum C."/>
            <person name="Ezra D."/>
            <person name="Gonzalez J."/>
            <person name="Henrissat B."/>
            <person name="Kuo A."/>
            <person name="Liang C."/>
            <person name="Lipzen A."/>
            <person name="Lutzoni F."/>
            <person name="Magnuson J."/>
            <person name="Mondo S."/>
            <person name="Nolan M."/>
            <person name="Ohm R."/>
            <person name="Pangilinan J."/>
            <person name="Park H.-J."/>
            <person name="Ramirez L."/>
            <person name="Alfaro M."/>
            <person name="Sun H."/>
            <person name="Tritt A."/>
            <person name="Yoshinaga Y."/>
            <person name="Zwiers L.-H."/>
            <person name="Turgeon B."/>
            <person name="Goodwin S."/>
            <person name="Spatafora J."/>
            <person name="Crous P."/>
            <person name="Grigoriev I."/>
        </authorList>
    </citation>
    <scope>NUCLEOTIDE SEQUENCE</scope>
    <source>
        <strain evidence="3">CBS 107.79</strain>
    </source>
</reference>
<evidence type="ECO:0000256" key="2">
    <source>
        <dbReference type="SAM" id="Phobius"/>
    </source>
</evidence>
<accession>A0A6A5UR05</accession>
<feature type="transmembrane region" description="Helical" evidence="2">
    <location>
        <begin position="180"/>
        <end position="203"/>
    </location>
</feature>
<keyword evidence="2" id="KW-0812">Transmembrane</keyword>
<dbReference type="EMBL" id="ML976737">
    <property type="protein sequence ID" value="KAF1967074.1"/>
    <property type="molecule type" value="Genomic_DNA"/>
</dbReference>
<keyword evidence="2" id="KW-1133">Transmembrane helix</keyword>
<evidence type="ECO:0000256" key="1">
    <source>
        <dbReference type="SAM" id="MobiDB-lite"/>
    </source>
</evidence>
<name>A0A6A5UR05_9PLEO</name>
<evidence type="ECO:0000313" key="4">
    <source>
        <dbReference type="Proteomes" id="UP000800036"/>
    </source>
</evidence>
<gene>
    <name evidence="3" type="ORF">BU23DRAFT_573462</name>
</gene>
<sequence length="206" mass="22676">MATFLGGHLSGRTAPARTDTPEPTGAYTDDLTQHRSVEPSNADTDTTEEHRGPSSNLGLPPPYSDSSYSDSPYASLLSASDQTLPLYSVNVPYQHASVYFDDDEIDVESAYVVLNGPAPFTDYEHHVCRQLGETDFEVEESDGNANERADVELGGAAPPGYSRYCVKSWMDRMRRRYGEGFWLVYVVGAWAALLGTVILISLVKWI</sequence>
<protein>
    <submittedName>
        <fullName evidence="3">Uncharacterized protein</fullName>
    </submittedName>
</protein>
<feature type="region of interest" description="Disordered" evidence="1">
    <location>
        <begin position="1"/>
        <end position="70"/>
    </location>
</feature>
<dbReference type="AlphaFoldDB" id="A0A6A5UR05"/>
<keyword evidence="4" id="KW-1185">Reference proteome</keyword>
<keyword evidence="2" id="KW-0472">Membrane</keyword>
<proteinExistence type="predicted"/>
<evidence type="ECO:0000313" key="3">
    <source>
        <dbReference type="EMBL" id="KAF1967074.1"/>
    </source>
</evidence>